<evidence type="ECO:0000313" key="1">
    <source>
        <dbReference type="EMBL" id="QTA88429.1"/>
    </source>
</evidence>
<protein>
    <submittedName>
        <fullName evidence="1">Uncharacterized protein</fullName>
    </submittedName>
</protein>
<organism evidence="1 2">
    <name type="scientific">Desulfonema magnum</name>
    <dbReference type="NCBI Taxonomy" id="45655"/>
    <lineage>
        <taxon>Bacteria</taxon>
        <taxon>Pseudomonadati</taxon>
        <taxon>Thermodesulfobacteriota</taxon>
        <taxon>Desulfobacteria</taxon>
        <taxon>Desulfobacterales</taxon>
        <taxon>Desulfococcaceae</taxon>
        <taxon>Desulfonema</taxon>
    </lineage>
</organism>
<dbReference type="AlphaFoldDB" id="A0A975BMI1"/>
<proteinExistence type="predicted"/>
<reference evidence="1" key="1">
    <citation type="journal article" date="2021" name="Microb. Physiol.">
        <title>Proteogenomic Insights into the Physiology of Marine, Sulfate-Reducing, Filamentous Desulfonema limicola and Desulfonema magnum.</title>
        <authorList>
            <person name="Schnaars V."/>
            <person name="Wohlbrand L."/>
            <person name="Scheve S."/>
            <person name="Hinrichs C."/>
            <person name="Reinhardt R."/>
            <person name="Rabus R."/>
        </authorList>
    </citation>
    <scope>NUCLEOTIDE SEQUENCE</scope>
    <source>
        <strain evidence="1">4be13</strain>
    </source>
</reference>
<dbReference type="KEGG" id="dmm:dnm_044750"/>
<accession>A0A975BMI1</accession>
<gene>
    <name evidence="1" type="ORF">dnm_044750</name>
</gene>
<sequence length="96" mass="11466">MQWISFLILDNRVTHKFLFSVAAGPAQIVMNEIQCVPMFGEPNRIHHCLCGIILLLTLQFFNDILRRTFRKKYISYFLLKDFLNRIIYHRHSVRAI</sequence>
<name>A0A975BMI1_9BACT</name>
<evidence type="ECO:0000313" key="2">
    <source>
        <dbReference type="Proteomes" id="UP000663722"/>
    </source>
</evidence>
<keyword evidence="2" id="KW-1185">Reference proteome</keyword>
<dbReference type="EMBL" id="CP061800">
    <property type="protein sequence ID" value="QTA88429.1"/>
    <property type="molecule type" value="Genomic_DNA"/>
</dbReference>
<dbReference type="Proteomes" id="UP000663722">
    <property type="component" value="Chromosome"/>
</dbReference>